<sequence>MASDSPLHIAVFPWLAAGHLIPFVELSTRIALLGHRVSFLSTPPNLFRLPSPDSLPPLLRLVPLTPSVQAPVSSTSDLTDSTEHLRPLLRRAYDSLSGPSPTSSPLP</sequence>
<dbReference type="AlphaFoldDB" id="A0AAX6HXU2"/>
<comment type="caution">
    <text evidence="1">The sequence shown here is derived from an EMBL/GenBank/DDBJ whole genome shotgun (WGS) entry which is preliminary data.</text>
</comment>
<accession>A0AAX6HXU2</accession>
<organism evidence="1 2">
    <name type="scientific">Iris pallida</name>
    <name type="common">Sweet iris</name>
    <dbReference type="NCBI Taxonomy" id="29817"/>
    <lineage>
        <taxon>Eukaryota</taxon>
        <taxon>Viridiplantae</taxon>
        <taxon>Streptophyta</taxon>
        <taxon>Embryophyta</taxon>
        <taxon>Tracheophyta</taxon>
        <taxon>Spermatophyta</taxon>
        <taxon>Magnoliopsida</taxon>
        <taxon>Liliopsida</taxon>
        <taxon>Asparagales</taxon>
        <taxon>Iridaceae</taxon>
        <taxon>Iridoideae</taxon>
        <taxon>Irideae</taxon>
        <taxon>Iris</taxon>
    </lineage>
</organism>
<dbReference type="Proteomes" id="UP001140949">
    <property type="component" value="Unassembled WGS sequence"/>
</dbReference>
<reference evidence="1" key="1">
    <citation type="journal article" date="2023" name="GigaByte">
        <title>Genome assembly of the bearded iris, Iris pallida Lam.</title>
        <authorList>
            <person name="Bruccoleri R.E."/>
            <person name="Oakeley E.J."/>
            <person name="Faust A.M.E."/>
            <person name="Altorfer M."/>
            <person name="Dessus-Babus S."/>
            <person name="Burckhardt D."/>
            <person name="Oertli M."/>
            <person name="Naumann U."/>
            <person name="Petersen F."/>
            <person name="Wong J."/>
        </authorList>
    </citation>
    <scope>NUCLEOTIDE SEQUENCE</scope>
    <source>
        <strain evidence="1">GSM-AAB239-AS_SAM_17_03QT</strain>
    </source>
</reference>
<protein>
    <submittedName>
        <fullName evidence="1">Anthocyanidin 3-O-glucosyltransferase</fullName>
    </submittedName>
</protein>
<gene>
    <name evidence="1" type="ORF">M6B38_287460</name>
</gene>
<evidence type="ECO:0000313" key="1">
    <source>
        <dbReference type="EMBL" id="KAJ6845541.1"/>
    </source>
</evidence>
<evidence type="ECO:0000313" key="2">
    <source>
        <dbReference type="Proteomes" id="UP001140949"/>
    </source>
</evidence>
<dbReference type="EMBL" id="JANAVB010006199">
    <property type="protein sequence ID" value="KAJ6845541.1"/>
    <property type="molecule type" value="Genomic_DNA"/>
</dbReference>
<proteinExistence type="predicted"/>
<keyword evidence="2" id="KW-1185">Reference proteome</keyword>
<name>A0AAX6HXU2_IRIPA</name>
<dbReference type="SUPFAM" id="SSF53756">
    <property type="entry name" value="UDP-Glycosyltransferase/glycogen phosphorylase"/>
    <property type="match status" value="1"/>
</dbReference>
<reference evidence="1" key="2">
    <citation type="submission" date="2023-04" db="EMBL/GenBank/DDBJ databases">
        <authorList>
            <person name="Bruccoleri R.E."/>
            <person name="Oakeley E.J."/>
            <person name="Faust A.-M."/>
            <person name="Dessus-Babus S."/>
            <person name="Altorfer M."/>
            <person name="Burckhardt D."/>
            <person name="Oertli M."/>
            <person name="Naumann U."/>
            <person name="Petersen F."/>
            <person name="Wong J."/>
        </authorList>
    </citation>
    <scope>NUCLEOTIDE SEQUENCE</scope>
    <source>
        <strain evidence="1">GSM-AAB239-AS_SAM_17_03QT</strain>
        <tissue evidence="1">Leaf</tissue>
    </source>
</reference>
<dbReference type="Gene3D" id="3.40.50.2000">
    <property type="entry name" value="Glycogen Phosphorylase B"/>
    <property type="match status" value="1"/>
</dbReference>